<dbReference type="GO" id="GO:0044686">
    <property type="term" value="F:cysteate synthase activity"/>
    <property type="evidence" value="ECO:0007669"/>
    <property type="project" value="UniProtKB-EC"/>
</dbReference>
<keyword evidence="3" id="KW-0663">Pyridoxal phosphate</keyword>
<sequence length="420" mass="46074">MNCGTGRIFEDEGWTLADPQGDGPALVRAVYEKKTFELRKDLDGFYKFAEWLPIKRTLLHSHVPVTYRSTGLAGYLGLENLYITFSGYFPKIGALMETCSFKETEAYSVCARLPEKHDKVLVVASAGNTARAFAKVCSDNNIPLLLSIPLDNINALWFHKPLNDCVKIIAAPQGGDYFDAIMLGDKVCEAAGDKFMAEGGAKNIARRDGMGTTLLSAVEVTGRIPDAYFQAVGSGTGSIAVWENNLRLIEDGRFGKHRMRLYPSQNAPFTIMYDSWKAHSRKLVPLSGDEARAQAAEIKAKVLSNRKPPYSLAGGLFDAMNDAGGDMFKVTNDELELWKDRFLTLEDVDIYSAASVAVASLAQAVETGAVRKDELIMLNITGGGEALNKKHHDVVYAKPDLVLDTFLPAEEIASQVEKLF</sequence>
<evidence type="ECO:0000259" key="4">
    <source>
        <dbReference type="Pfam" id="PF00291"/>
    </source>
</evidence>
<evidence type="ECO:0000256" key="3">
    <source>
        <dbReference type="ARBA" id="ARBA00022898"/>
    </source>
</evidence>
<dbReference type="Pfam" id="PF00291">
    <property type="entry name" value="PALP"/>
    <property type="match status" value="1"/>
</dbReference>
<organism evidence="5 6">
    <name type="scientific">Candidatus Cryptobacteroides gallistercoris</name>
    <dbReference type="NCBI Taxonomy" id="2840765"/>
    <lineage>
        <taxon>Bacteria</taxon>
        <taxon>Pseudomonadati</taxon>
        <taxon>Bacteroidota</taxon>
        <taxon>Bacteroidia</taxon>
        <taxon>Bacteroidales</taxon>
        <taxon>Candidatus Cryptobacteroides</taxon>
    </lineage>
</organism>
<dbReference type="NCBIfam" id="TIGR03844">
    <property type="entry name" value="cysteate_syn"/>
    <property type="match status" value="1"/>
</dbReference>
<feature type="domain" description="Tryptophan synthase beta chain-like PALP" evidence="4">
    <location>
        <begin position="94"/>
        <end position="382"/>
    </location>
</feature>
<dbReference type="SUPFAM" id="SSF53686">
    <property type="entry name" value="Tryptophan synthase beta subunit-like PLP-dependent enzymes"/>
    <property type="match status" value="1"/>
</dbReference>
<dbReference type="Gene3D" id="3.40.50.1100">
    <property type="match status" value="2"/>
</dbReference>
<gene>
    <name evidence="5" type="ORF">IAC07_05735</name>
</gene>
<dbReference type="InterPro" id="IPR001926">
    <property type="entry name" value="TrpB-like_PALP"/>
</dbReference>
<dbReference type="GO" id="GO:0019295">
    <property type="term" value="P:coenzyme M biosynthetic process"/>
    <property type="evidence" value="ECO:0007669"/>
    <property type="project" value="UniProtKB-KW"/>
</dbReference>
<reference evidence="5" key="2">
    <citation type="journal article" date="2021" name="PeerJ">
        <title>Extensive microbial diversity within the chicken gut microbiome revealed by metagenomics and culture.</title>
        <authorList>
            <person name="Gilroy R."/>
            <person name="Ravi A."/>
            <person name="Getino M."/>
            <person name="Pursley I."/>
            <person name="Horton D.L."/>
            <person name="Alikhan N.F."/>
            <person name="Baker D."/>
            <person name="Gharbi K."/>
            <person name="Hall N."/>
            <person name="Watson M."/>
            <person name="Adriaenssens E.M."/>
            <person name="Foster-Nyarko E."/>
            <person name="Jarju S."/>
            <person name="Secka A."/>
            <person name="Antonio M."/>
            <person name="Oren A."/>
            <person name="Chaudhuri R.R."/>
            <person name="La Ragione R."/>
            <person name="Hildebrand F."/>
            <person name="Pallen M.J."/>
        </authorList>
    </citation>
    <scope>NUCLEOTIDE SEQUENCE</scope>
    <source>
        <strain evidence="5">F1-3629</strain>
    </source>
</reference>
<dbReference type="InterPro" id="IPR036052">
    <property type="entry name" value="TrpB-like_PALP_sf"/>
</dbReference>
<dbReference type="InterPro" id="IPR022401">
    <property type="entry name" value="Cysteate_synthase"/>
</dbReference>
<dbReference type="EC" id="2.5.1.76" evidence="5"/>
<reference evidence="5" key="1">
    <citation type="submission" date="2020-10" db="EMBL/GenBank/DDBJ databases">
        <authorList>
            <person name="Gilroy R."/>
        </authorList>
    </citation>
    <scope>NUCLEOTIDE SEQUENCE</scope>
    <source>
        <strain evidence="5">F1-3629</strain>
    </source>
</reference>
<dbReference type="Proteomes" id="UP000771749">
    <property type="component" value="Unassembled WGS sequence"/>
</dbReference>
<protein>
    <submittedName>
        <fullName evidence="5">Cysteate synthase</fullName>
        <ecNumber evidence="5">2.5.1.76</ecNumber>
    </submittedName>
</protein>
<keyword evidence="2" id="KW-0174">Coenzyme M biosynthesis</keyword>
<comment type="caution">
    <text evidence="5">The sequence shown here is derived from an EMBL/GenBank/DDBJ whole genome shotgun (WGS) entry which is preliminary data.</text>
</comment>
<evidence type="ECO:0000256" key="2">
    <source>
        <dbReference type="ARBA" id="ARBA00022545"/>
    </source>
</evidence>
<dbReference type="AlphaFoldDB" id="A0A940IGP4"/>
<name>A0A940IGP4_9BACT</name>
<evidence type="ECO:0000313" key="5">
    <source>
        <dbReference type="EMBL" id="MBO8454208.1"/>
    </source>
</evidence>
<proteinExistence type="predicted"/>
<dbReference type="EMBL" id="JADIMJ010000086">
    <property type="protein sequence ID" value="MBO8454208.1"/>
    <property type="molecule type" value="Genomic_DNA"/>
</dbReference>
<accession>A0A940IGP4</accession>
<evidence type="ECO:0000313" key="6">
    <source>
        <dbReference type="Proteomes" id="UP000771749"/>
    </source>
</evidence>
<comment type="cofactor">
    <cofactor evidence="1">
        <name>pyridoxal 5'-phosphate</name>
        <dbReference type="ChEBI" id="CHEBI:597326"/>
    </cofactor>
</comment>
<evidence type="ECO:0000256" key="1">
    <source>
        <dbReference type="ARBA" id="ARBA00001933"/>
    </source>
</evidence>
<keyword evidence="5" id="KW-0808">Transferase</keyword>